<comment type="subunit">
    <text evidence="4 16">Homooctamer.</text>
</comment>
<evidence type="ECO:0000256" key="14">
    <source>
        <dbReference type="PIRSR" id="PIRSR001415-3"/>
    </source>
</evidence>
<accession>A0A4R7KNP1</accession>
<comment type="pathway">
    <text evidence="2">Porphyrin-containing compound metabolism; protoporphyrin-IX biosynthesis; coproporphyrinogen-III from 5-aminolevulinate: step 1/4.</text>
</comment>
<dbReference type="InterPro" id="IPR001731">
    <property type="entry name" value="ALAD"/>
</dbReference>
<dbReference type="PRINTS" id="PR00144">
    <property type="entry name" value="DALDHYDRTASE"/>
</dbReference>
<dbReference type="SMART" id="SM01004">
    <property type="entry name" value="ALAD"/>
    <property type="match status" value="1"/>
</dbReference>
<comment type="caution">
    <text evidence="18">The sequence shown here is derived from an EMBL/GenBank/DDBJ whole genome shotgun (WGS) entry which is preliminary data.</text>
</comment>
<feature type="active site" description="Schiff-base intermediate with substrate" evidence="12">
    <location>
        <position position="195"/>
    </location>
</feature>
<keyword evidence="9 16" id="KW-0627">Porphyrin biosynthesis</keyword>
<comment type="similarity">
    <text evidence="3 17">Belongs to the ALAD family.</text>
</comment>
<gene>
    <name evidence="18" type="ORF">EDD71_1135</name>
</gene>
<evidence type="ECO:0000256" key="13">
    <source>
        <dbReference type="PIRSR" id="PIRSR001415-2"/>
    </source>
</evidence>
<dbReference type="SUPFAM" id="SSF51569">
    <property type="entry name" value="Aldolase"/>
    <property type="match status" value="1"/>
</dbReference>
<evidence type="ECO:0000313" key="18">
    <source>
        <dbReference type="EMBL" id="TDT56462.1"/>
    </source>
</evidence>
<feature type="binding site" evidence="14">
    <location>
        <position position="121"/>
    </location>
    <ligand>
        <name>Zn(2+)</name>
        <dbReference type="ChEBI" id="CHEBI:29105"/>
        <note>catalytic</note>
    </ligand>
</feature>
<feature type="binding site" evidence="15">
    <location>
        <position position="233"/>
    </location>
    <ligand>
        <name>Mg(2+)</name>
        <dbReference type="ChEBI" id="CHEBI:18420"/>
    </ligand>
</feature>
<dbReference type="GO" id="GO:0004655">
    <property type="term" value="F:porphobilinogen synthase activity"/>
    <property type="evidence" value="ECO:0007669"/>
    <property type="project" value="UniProtKB-EC"/>
</dbReference>
<keyword evidence="15" id="KW-0460">Magnesium</keyword>
<evidence type="ECO:0000256" key="7">
    <source>
        <dbReference type="ARBA" id="ARBA00023133"/>
    </source>
</evidence>
<keyword evidence="19" id="KW-1185">Reference proteome</keyword>
<dbReference type="PANTHER" id="PTHR11458">
    <property type="entry name" value="DELTA-AMINOLEVULINIC ACID DEHYDRATASE"/>
    <property type="match status" value="1"/>
</dbReference>
<keyword evidence="7" id="KW-0350">Heme biosynthesis</keyword>
<feature type="binding site" evidence="13">
    <location>
        <position position="217"/>
    </location>
    <ligand>
        <name>5-aminolevulinate</name>
        <dbReference type="ChEBI" id="CHEBI:356416"/>
        <label>1</label>
    </ligand>
</feature>
<evidence type="ECO:0000256" key="1">
    <source>
        <dbReference type="ARBA" id="ARBA00001947"/>
    </source>
</evidence>
<evidence type="ECO:0000313" key="19">
    <source>
        <dbReference type="Proteomes" id="UP000295325"/>
    </source>
</evidence>
<dbReference type="PROSITE" id="PS00169">
    <property type="entry name" value="D_ALA_DEHYDRATASE"/>
    <property type="match status" value="1"/>
</dbReference>
<dbReference type="GO" id="GO:0008270">
    <property type="term" value="F:zinc ion binding"/>
    <property type="evidence" value="ECO:0007669"/>
    <property type="project" value="TreeGrafter"/>
</dbReference>
<dbReference type="InterPro" id="IPR013785">
    <property type="entry name" value="Aldolase_TIM"/>
</dbReference>
<sequence length="325" mass="36672">MDLIRRPRRLRNGELIRNLVKETRLDVENLIYPLFVVEGTNVKKEIKSLPGNYHYSVDRVNEEIGELHDLGIKYVMLFGIPENKDAFGSEAYSSNGVVQRAIKRIKEVFDDIYIITDICMCQYTEHGHCGILCENGYVDNDETLKYLGKIAISHVEAGADMVAPSDMMDGRIGYIRRTLDEAGYVNTPIMSYSAKYVSAYYGPFREAAHSAPSFGDRKAYQMDPANSREALIEAELDIKEGADILMVKPALAYLDVIRRFKDSFNVPIAAYSVSGEYSMLKLALQNGLFKEDIILETTTSIKRAGADIIITYFAKDIARMLKEGR</sequence>
<reference evidence="18 19" key="1">
    <citation type="submission" date="2019-03" db="EMBL/GenBank/DDBJ databases">
        <title>Genomic Encyclopedia of Type Strains, Phase IV (KMG-IV): sequencing the most valuable type-strain genomes for metagenomic binning, comparative biology and taxonomic classification.</title>
        <authorList>
            <person name="Goeker M."/>
        </authorList>
    </citation>
    <scope>NUCLEOTIDE SEQUENCE [LARGE SCALE GENOMIC DNA]</scope>
    <source>
        <strain evidence="18 19">DSM 24455</strain>
    </source>
</reference>
<organism evidence="18 19">
    <name type="scientific">Fonticella tunisiensis</name>
    <dbReference type="NCBI Taxonomy" id="1096341"/>
    <lineage>
        <taxon>Bacteria</taxon>
        <taxon>Bacillati</taxon>
        <taxon>Bacillota</taxon>
        <taxon>Clostridia</taxon>
        <taxon>Eubacteriales</taxon>
        <taxon>Clostridiaceae</taxon>
        <taxon>Fonticella</taxon>
    </lineage>
</organism>
<feature type="active site" description="Schiff-base intermediate with substrate" evidence="12">
    <location>
        <position position="248"/>
    </location>
</feature>
<feature type="binding site" evidence="14">
    <location>
        <position position="129"/>
    </location>
    <ligand>
        <name>Zn(2+)</name>
        <dbReference type="ChEBI" id="CHEBI:29105"/>
        <note>catalytic</note>
    </ligand>
</feature>
<keyword evidence="14" id="KW-0479">Metal-binding</keyword>
<evidence type="ECO:0000256" key="5">
    <source>
        <dbReference type="ARBA" id="ARBA00012053"/>
    </source>
</evidence>
<keyword evidence="8 16" id="KW-0456">Lyase</keyword>
<dbReference type="NCBIfam" id="NF006762">
    <property type="entry name" value="PRK09283.1"/>
    <property type="match status" value="1"/>
</dbReference>
<dbReference type="GO" id="GO:0005829">
    <property type="term" value="C:cytosol"/>
    <property type="evidence" value="ECO:0007669"/>
    <property type="project" value="TreeGrafter"/>
</dbReference>
<evidence type="ECO:0000256" key="16">
    <source>
        <dbReference type="RuleBase" id="RU000515"/>
    </source>
</evidence>
<evidence type="ECO:0000256" key="2">
    <source>
        <dbReference type="ARBA" id="ARBA00004694"/>
    </source>
</evidence>
<dbReference type="PIRSF" id="PIRSF001415">
    <property type="entry name" value="Porphbilin_synth"/>
    <property type="match status" value="1"/>
</dbReference>
<evidence type="ECO:0000256" key="17">
    <source>
        <dbReference type="RuleBase" id="RU004161"/>
    </source>
</evidence>
<feature type="binding site" evidence="14">
    <location>
        <position position="119"/>
    </location>
    <ligand>
        <name>Zn(2+)</name>
        <dbReference type="ChEBI" id="CHEBI:29105"/>
        <note>catalytic</note>
    </ligand>
</feature>
<evidence type="ECO:0000256" key="10">
    <source>
        <dbReference type="ARBA" id="ARBA00025628"/>
    </source>
</evidence>
<dbReference type="EC" id="4.2.1.24" evidence="5 16"/>
<dbReference type="UniPathway" id="UPA00251">
    <property type="reaction ID" value="UER00318"/>
</dbReference>
<evidence type="ECO:0000256" key="3">
    <source>
        <dbReference type="ARBA" id="ARBA00008055"/>
    </source>
</evidence>
<dbReference type="FunFam" id="3.20.20.70:FF:000019">
    <property type="entry name" value="Delta-aminolevulinic acid dehydratase"/>
    <property type="match status" value="1"/>
</dbReference>
<feature type="binding site" evidence="13">
    <location>
        <position position="312"/>
    </location>
    <ligand>
        <name>5-aminolevulinate</name>
        <dbReference type="ChEBI" id="CHEBI:356416"/>
        <label>2</label>
    </ligand>
</feature>
<dbReference type="AlphaFoldDB" id="A0A4R7KNP1"/>
<name>A0A4R7KNP1_9CLOT</name>
<evidence type="ECO:0000256" key="4">
    <source>
        <dbReference type="ARBA" id="ARBA00011823"/>
    </source>
</evidence>
<evidence type="ECO:0000256" key="8">
    <source>
        <dbReference type="ARBA" id="ARBA00023239"/>
    </source>
</evidence>
<protein>
    <recommendedName>
        <fullName evidence="6 16">Delta-aminolevulinic acid dehydratase</fullName>
        <ecNumber evidence="5 16">4.2.1.24</ecNumber>
    </recommendedName>
</protein>
<evidence type="ECO:0000256" key="12">
    <source>
        <dbReference type="PIRSR" id="PIRSR001415-1"/>
    </source>
</evidence>
<dbReference type="Gene3D" id="3.20.20.70">
    <property type="entry name" value="Aldolase class I"/>
    <property type="match status" value="1"/>
</dbReference>
<dbReference type="PANTHER" id="PTHR11458:SF0">
    <property type="entry name" value="DELTA-AMINOLEVULINIC ACID DEHYDRATASE"/>
    <property type="match status" value="1"/>
</dbReference>
<proteinExistence type="inferred from homology"/>
<keyword evidence="14" id="KW-0862">Zinc</keyword>
<dbReference type="InterPro" id="IPR030656">
    <property type="entry name" value="ALAD_AS"/>
</dbReference>
<dbReference type="CDD" id="cd00384">
    <property type="entry name" value="ALAD_PBGS"/>
    <property type="match status" value="1"/>
</dbReference>
<comment type="function">
    <text evidence="10">Catalyzes an early step in the biosynthesis of tetrapyrroles. Binds two molecules of 5-aminolevulinate per subunit, each at a distinct site, and catalyzes their condensation to form porphobilinogen.</text>
</comment>
<feature type="binding site" evidence="13">
    <location>
        <position position="274"/>
    </location>
    <ligand>
        <name>5-aminolevulinate</name>
        <dbReference type="ChEBI" id="CHEBI:356416"/>
        <label>2</label>
    </ligand>
</feature>
<evidence type="ECO:0000256" key="11">
    <source>
        <dbReference type="ARBA" id="ARBA00047651"/>
    </source>
</evidence>
<feature type="binding site" evidence="13">
    <location>
        <position position="205"/>
    </location>
    <ligand>
        <name>5-aminolevulinate</name>
        <dbReference type="ChEBI" id="CHEBI:356416"/>
        <label>1</label>
    </ligand>
</feature>
<dbReference type="Pfam" id="PF00490">
    <property type="entry name" value="ALAD"/>
    <property type="match status" value="1"/>
</dbReference>
<comment type="catalytic activity">
    <reaction evidence="11 16">
        <text>2 5-aminolevulinate = porphobilinogen + 2 H2O + H(+)</text>
        <dbReference type="Rhea" id="RHEA:24064"/>
        <dbReference type="ChEBI" id="CHEBI:15377"/>
        <dbReference type="ChEBI" id="CHEBI:15378"/>
        <dbReference type="ChEBI" id="CHEBI:58126"/>
        <dbReference type="ChEBI" id="CHEBI:356416"/>
        <dbReference type="EC" id="4.2.1.24"/>
    </reaction>
</comment>
<dbReference type="Proteomes" id="UP000295325">
    <property type="component" value="Unassembled WGS sequence"/>
</dbReference>
<dbReference type="RefSeq" id="WP_166636417.1">
    <property type="nucleotide sequence ID" value="NZ_SOAZ01000013.1"/>
</dbReference>
<dbReference type="GO" id="GO:0006782">
    <property type="term" value="P:protoporphyrinogen IX biosynthetic process"/>
    <property type="evidence" value="ECO:0007669"/>
    <property type="project" value="UniProtKB-UniPathway"/>
</dbReference>
<comment type="cofactor">
    <cofactor evidence="1">
        <name>Zn(2+)</name>
        <dbReference type="ChEBI" id="CHEBI:29105"/>
    </cofactor>
</comment>
<evidence type="ECO:0000256" key="6">
    <source>
        <dbReference type="ARBA" id="ARBA00020771"/>
    </source>
</evidence>
<evidence type="ECO:0000256" key="15">
    <source>
        <dbReference type="PIRSR" id="PIRSR001415-5"/>
    </source>
</evidence>
<evidence type="ECO:0000256" key="9">
    <source>
        <dbReference type="ARBA" id="ARBA00023244"/>
    </source>
</evidence>
<dbReference type="EMBL" id="SOAZ01000013">
    <property type="protein sequence ID" value="TDT56462.1"/>
    <property type="molecule type" value="Genomic_DNA"/>
</dbReference>